<dbReference type="STRING" id="63057.A0A2P5DFU2"/>
<dbReference type="AlphaFoldDB" id="A0A2P5DFU2"/>
<evidence type="ECO:0000313" key="1">
    <source>
        <dbReference type="EMBL" id="PON72140.1"/>
    </source>
</evidence>
<dbReference type="Proteomes" id="UP000237000">
    <property type="component" value="Unassembled WGS sequence"/>
</dbReference>
<dbReference type="InParanoid" id="A0A2P5DFU2"/>
<reference evidence="2" key="1">
    <citation type="submission" date="2016-06" db="EMBL/GenBank/DDBJ databases">
        <title>Parallel loss of symbiosis genes in relatives of nitrogen-fixing non-legume Parasponia.</title>
        <authorList>
            <person name="Van Velzen R."/>
            <person name="Holmer R."/>
            <person name="Bu F."/>
            <person name="Rutten L."/>
            <person name="Van Zeijl A."/>
            <person name="Liu W."/>
            <person name="Santuari L."/>
            <person name="Cao Q."/>
            <person name="Sharma T."/>
            <person name="Shen D."/>
            <person name="Roswanjaya Y."/>
            <person name="Wardhani T."/>
            <person name="Kalhor M.S."/>
            <person name="Jansen J."/>
            <person name="Van den Hoogen J."/>
            <person name="Gungor B."/>
            <person name="Hartog M."/>
            <person name="Hontelez J."/>
            <person name="Verver J."/>
            <person name="Yang W.-C."/>
            <person name="Schijlen E."/>
            <person name="Repin R."/>
            <person name="Schilthuizen M."/>
            <person name="Schranz E."/>
            <person name="Heidstra R."/>
            <person name="Miyata K."/>
            <person name="Fedorova E."/>
            <person name="Kohlen W."/>
            <person name="Bisseling T."/>
            <person name="Smit S."/>
            <person name="Geurts R."/>
        </authorList>
    </citation>
    <scope>NUCLEOTIDE SEQUENCE [LARGE SCALE GENOMIC DNA]</scope>
    <source>
        <strain evidence="2">cv. RG33-2</strain>
    </source>
</reference>
<keyword evidence="2" id="KW-1185">Reference proteome</keyword>
<protein>
    <submittedName>
        <fullName evidence="1">Uncharacterized protein</fullName>
    </submittedName>
</protein>
<organism evidence="1 2">
    <name type="scientific">Trema orientale</name>
    <name type="common">Charcoal tree</name>
    <name type="synonym">Celtis orientalis</name>
    <dbReference type="NCBI Taxonomy" id="63057"/>
    <lineage>
        <taxon>Eukaryota</taxon>
        <taxon>Viridiplantae</taxon>
        <taxon>Streptophyta</taxon>
        <taxon>Embryophyta</taxon>
        <taxon>Tracheophyta</taxon>
        <taxon>Spermatophyta</taxon>
        <taxon>Magnoliopsida</taxon>
        <taxon>eudicotyledons</taxon>
        <taxon>Gunneridae</taxon>
        <taxon>Pentapetalae</taxon>
        <taxon>rosids</taxon>
        <taxon>fabids</taxon>
        <taxon>Rosales</taxon>
        <taxon>Cannabaceae</taxon>
        <taxon>Trema</taxon>
    </lineage>
</organism>
<dbReference type="PANTHER" id="PTHR45521:SF2">
    <property type="entry name" value="TRANSDUCIN_WD40 REPEAT-LIKE SUPERFAMILY PROTEIN"/>
    <property type="match status" value="1"/>
</dbReference>
<proteinExistence type="predicted"/>
<dbReference type="OrthoDB" id="509637at2759"/>
<comment type="caution">
    <text evidence="1">The sequence shown here is derived from an EMBL/GenBank/DDBJ whole genome shotgun (WGS) entry which is preliminary data.</text>
</comment>
<evidence type="ECO:0000313" key="2">
    <source>
        <dbReference type="Proteomes" id="UP000237000"/>
    </source>
</evidence>
<dbReference type="InterPro" id="IPR053290">
    <property type="entry name" value="TSET_complex_member"/>
</dbReference>
<name>A0A2P5DFU2_TREOI</name>
<sequence length="184" mass="20505">MFIILAQDVPSHSLTHSVSVNLSAKFTAAQKSNLQPPANQPSGDPSELILAAQQRPIRDRLMKHHPSKLVRRARDPSELVLAASPRQRSSCEESPILPRLSPVQATSELIRTELGWSSSHSYKLVRIDQSAQSLSHHISVWNWEHRQVIYELKAGGVDERRLVSAKLEKLADGESSTKCKPLLL</sequence>
<accession>A0A2P5DFU2</accession>
<gene>
    <name evidence="1" type="ORF">TorRG33x02_252600</name>
</gene>
<dbReference type="EMBL" id="JXTC01000273">
    <property type="protein sequence ID" value="PON72140.1"/>
    <property type="molecule type" value="Genomic_DNA"/>
</dbReference>
<dbReference type="PANTHER" id="PTHR45521">
    <property type="entry name" value="TSET COMPLEX MEMBER TSTF"/>
    <property type="match status" value="1"/>
</dbReference>